<evidence type="ECO:0000313" key="3">
    <source>
        <dbReference type="Proteomes" id="UP000199159"/>
    </source>
</evidence>
<proteinExistence type="predicted"/>
<dbReference type="Proteomes" id="UP000199159">
    <property type="component" value="Unassembled WGS sequence"/>
</dbReference>
<accession>A0A1H0WKL7</accession>
<dbReference type="RefSeq" id="WP_090857907.1">
    <property type="nucleotide sequence ID" value="NZ_FNJU01000012.1"/>
</dbReference>
<feature type="domain" description="Na+-translocating membrane potential-generating system MpsC" evidence="1">
    <location>
        <begin position="17"/>
        <end position="113"/>
    </location>
</feature>
<gene>
    <name evidence="2" type="ORF">SAMN05216565_11210</name>
</gene>
<dbReference type="AlphaFoldDB" id="A0A1H0WKL7"/>
<dbReference type="InterPro" id="IPR018745">
    <property type="entry name" value="MpsC"/>
</dbReference>
<organism evidence="2 3">
    <name type="scientific">Litchfieldia salsa</name>
    <dbReference type="NCBI Taxonomy" id="930152"/>
    <lineage>
        <taxon>Bacteria</taxon>
        <taxon>Bacillati</taxon>
        <taxon>Bacillota</taxon>
        <taxon>Bacilli</taxon>
        <taxon>Bacillales</taxon>
        <taxon>Bacillaceae</taxon>
        <taxon>Litchfieldia</taxon>
    </lineage>
</organism>
<reference evidence="3" key="1">
    <citation type="submission" date="2016-10" db="EMBL/GenBank/DDBJ databases">
        <authorList>
            <person name="Varghese N."/>
            <person name="Submissions S."/>
        </authorList>
    </citation>
    <scope>NUCLEOTIDE SEQUENCE [LARGE SCALE GENOMIC DNA]</scope>
    <source>
        <strain evidence="3">IBRC-M10078</strain>
    </source>
</reference>
<dbReference type="STRING" id="930152.SAMN05216565_11210"/>
<evidence type="ECO:0000259" key="1">
    <source>
        <dbReference type="Pfam" id="PF10057"/>
    </source>
</evidence>
<keyword evidence="3" id="KW-1185">Reference proteome</keyword>
<dbReference type="Pfam" id="PF10057">
    <property type="entry name" value="MpsC"/>
    <property type="match status" value="1"/>
</dbReference>
<evidence type="ECO:0000313" key="2">
    <source>
        <dbReference type="EMBL" id="SDP91260.1"/>
    </source>
</evidence>
<dbReference type="OrthoDB" id="2677857at2"/>
<protein>
    <submittedName>
        <fullName evidence="2">Uncharacterized protein YbcI</fullName>
    </submittedName>
</protein>
<sequence length="233" mass="27282">MSRNIDNIIDQHEELTMISSYTSKLIKKTFGKGPESCFSQLSDQYIVIYIKKFMTPIEEVLVSKGKLTLAESIRNTVMKEIYLSLTDTLHNTLGKKVYKFYTDWDYINNIGVIWGEWEESTPSNKELPIAKSLKSQVLLYGQELFQEITDLSIERIGHTVYLAKCNVDLLPIEKVLLEKGLVELLKENEREVRHFYSSRKKSLEKVFNREIEAIFMCWDYSMNSFYILFILKS</sequence>
<dbReference type="EMBL" id="FNJU01000012">
    <property type="protein sequence ID" value="SDP91260.1"/>
    <property type="molecule type" value="Genomic_DNA"/>
</dbReference>
<name>A0A1H0WKL7_9BACI</name>